<dbReference type="InterPro" id="IPR050553">
    <property type="entry name" value="Thioredoxin_ResA/DsbE_sf"/>
</dbReference>
<dbReference type="GO" id="GO:0016209">
    <property type="term" value="F:antioxidant activity"/>
    <property type="evidence" value="ECO:0007669"/>
    <property type="project" value="InterPro"/>
</dbReference>
<dbReference type="PANTHER" id="PTHR42852:SF17">
    <property type="entry name" value="THIOREDOXIN-LIKE PROTEIN HI_1115"/>
    <property type="match status" value="1"/>
</dbReference>
<evidence type="ECO:0000256" key="1">
    <source>
        <dbReference type="SAM" id="MobiDB-lite"/>
    </source>
</evidence>
<dbReference type="RefSeq" id="WP_193497543.1">
    <property type="nucleotide sequence ID" value="NZ_CP063169.1"/>
</dbReference>
<evidence type="ECO:0000259" key="3">
    <source>
        <dbReference type="PROSITE" id="PS51352"/>
    </source>
</evidence>
<dbReference type="Proteomes" id="UP000593758">
    <property type="component" value="Chromosome"/>
</dbReference>
<proteinExistence type="predicted"/>
<reference evidence="4" key="1">
    <citation type="submission" date="2020-10" db="EMBL/GenBank/DDBJ databases">
        <title>Haloactinobacterium sp. RN3S43, a bacterium isolated from saline soil.</title>
        <authorList>
            <person name="Sun J.-Q."/>
        </authorList>
    </citation>
    <scope>NUCLEOTIDE SEQUENCE [LARGE SCALE GENOMIC DNA]</scope>
    <source>
        <strain evidence="4">RN3S43</strain>
    </source>
</reference>
<dbReference type="InterPro" id="IPR036249">
    <property type="entry name" value="Thioredoxin-like_sf"/>
</dbReference>
<dbReference type="InterPro" id="IPR017937">
    <property type="entry name" value="Thioredoxin_CS"/>
</dbReference>
<protein>
    <submittedName>
        <fullName evidence="4">Redoxin domain-containing protein</fullName>
    </submittedName>
</protein>
<dbReference type="EMBL" id="CP063169">
    <property type="protein sequence ID" value="QOR70871.1"/>
    <property type="molecule type" value="Genomic_DNA"/>
</dbReference>
<dbReference type="InterPro" id="IPR013766">
    <property type="entry name" value="Thioredoxin_domain"/>
</dbReference>
<organism evidence="4 5">
    <name type="scientific">Ruania alkalisoli</name>
    <dbReference type="NCBI Taxonomy" id="2779775"/>
    <lineage>
        <taxon>Bacteria</taxon>
        <taxon>Bacillati</taxon>
        <taxon>Actinomycetota</taxon>
        <taxon>Actinomycetes</taxon>
        <taxon>Micrococcales</taxon>
        <taxon>Ruaniaceae</taxon>
        <taxon>Ruania</taxon>
    </lineage>
</organism>
<name>A0A7M1STS9_9MICO</name>
<dbReference type="PANTHER" id="PTHR42852">
    <property type="entry name" value="THIOL:DISULFIDE INTERCHANGE PROTEIN DSBE"/>
    <property type="match status" value="1"/>
</dbReference>
<accession>A0A7M1STS9</accession>
<feature type="domain" description="Thioredoxin" evidence="3">
    <location>
        <begin position="74"/>
        <end position="207"/>
    </location>
</feature>
<feature type="region of interest" description="Disordered" evidence="1">
    <location>
        <begin position="23"/>
        <end position="73"/>
    </location>
</feature>
<evidence type="ECO:0000256" key="2">
    <source>
        <dbReference type="SAM" id="SignalP"/>
    </source>
</evidence>
<dbReference type="Gene3D" id="3.40.30.10">
    <property type="entry name" value="Glutaredoxin"/>
    <property type="match status" value="1"/>
</dbReference>
<dbReference type="PROSITE" id="PS00194">
    <property type="entry name" value="THIOREDOXIN_1"/>
    <property type="match status" value="1"/>
</dbReference>
<dbReference type="PROSITE" id="PS51352">
    <property type="entry name" value="THIOREDOXIN_2"/>
    <property type="match status" value="1"/>
</dbReference>
<evidence type="ECO:0000313" key="5">
    <source>
        <dbReference type="Proteomes" id="UP000593758"/>
    </source>
</evidence>
<dbReference type="SUPFAM" id="SSF52833">
    <property type="entry name" value="Thioredoxin-like"/>
    <property type="match status" value="1"/>
</dbReference>
<dbReference type="PROSITE" id="PS51257">
    <property type="entry name" value="PROKAR_LIPOPROTEIN"/>
    <property type="match status" value="1"/>
</dbReference>
<evidence type="ECO:0000313" key="4">
    <source>
        <dbReference type="EMBL" id="QOR70871.1"/>
    </source>
</evidence>
<keyword evidence="2" id="KW-0732">Signal</keyword>
<dbReference type="AlphaFoldDB" id="A0A7M1STS9"/>
<dbReference type="InterPro" id="IPR000866">
    <property type="entry name" value="AhpC/TSA"/>
</dbReference>
<dbReference type="GO" id="GO:0016491">
    <property type="term" value="F:oxidoreductase activity"/>
    <property type="evidence" value="ECO:0007669"/>
    <property type="project" value="InterPro"/>
</dbReference>
<sequence length="207" mass="22007">MRTRWMATAALAGLLLASCAGTDESMSADDQDGMTSDEMMTEPEETSSDMTGEETPSGETEQTPSEDMADEAEPMDVPETLAFTATTLDGEPFEGATLAGTPTVLWFWAPWCPTCRAQIPNMTSLGEQYAGEVNVVGVGGLDTAEAIADLAGDIPNLQHLVDDDGEVWSHFGITYQSTYVVLDSHGEIVDEGTLSDEELNAAVAELT</sequence>
<feature type="chain" id="PRO_5039314322" evidence="2">
    <location>
        <begin position="23"/>
        <end position="207"/>
    </location>
</feature>
<feature type="signal peptide" evidence="2">
    <location>
        <begin position="1"/>
        <end position="22"/>
    </location>
</feature>
<dbReference type="KEGG" id="halt:IM660_00685"/>
<dbReference type="Pfam" id="PF00578">
    <property type="entry name" value="AhpC-TSA"/>
    <property type="match status" value="1"/>
</dbReference>
<keyword evidence="5" id="KW-1185">Reference proteome</keyword>
<gene>
    <name evidence="4" type="ORF">IM660_00685</name>
</gene>